<feature type="domain" description="3'-5' exonuclease" evidence="4">
    <location>
        <begin position="82"/>
        <end position="229"/>
    </location>
</feature>
<keyword evidence="2" id="KW-0378">Hydrolase</keyword>
<evidence type="ECO:0000256" key="2">
    <source>
        <dbReference type="ARBA" id="ARBA00022801"/>
    </source>
</evidence>
<dbReference type="GO" id="GO:0003676">
    <property type="term" value="F:nucleic acid binding"/>
    <property type="evidence" value="ECO:0007669"/>
    <property type="project" value="InterPro"/>
</dbReference>
<dbReference type="InterPro" id="IPR012337">
    <property type="entry name" value="RNaseH-like_sf"/>
</dbReference>
<dbReference type="Gene3D" id="3.30.420.10">
    <property type="entry name" value="Ribonuclease H-like superfamily/Ribonuclease H"/>
    <property type="match status" value="1"/>
</dbReference>
<proteinExistence type="predicted"/>
<dbReference type="EMBL" id="JAQMWT010000324">
    <property type="protein sequence ID" value="KAJ8604652.1"/>
    <property type="molecule type" value="Genomic_DNA"/>
</dbReference>
<dbReference type="InterPro" id="IPR036397">
    <property type="entry name" value="RNaseH_sf"/>
</dbReference>
<dbReference type="PANTHER" id="PTHR13620">
    <property type="entry name" value="3-5 EXONUCLEASE"/>
    <property type="match status" value="1"/>
</dbReference>
<dbReference type="GO" id="GO:0005634">
    <property type="term" value="C:nucleus"/>
    <property type="evidence" value="ECO:0007669"/>
    <property type="project" value="TreeGrafter"/>
</dbReference>
<name>A0AAD7UG25_9STRA</name>
<organism evidence="5 6">
    <name type="scientific">Chrysophaeum taylorii</name>
    <dbReference type="NCBI Taxonomy" id="2483200"/>
    <lineage>
        <taxon>Eukaryota</taxon>
        <taxon>Sar</taxon>
        <taxon>Stramenopiles</taxon>
        <taxon>Ochrophyta</taxon>
        <taxon>Pelagophyceae</taxon>
        <taxon>Pelagomonadales</taxon>
        <taxon>Pelagomonadaceae</taxon>
        <taxon>Chrysophaeum</taxon>
    </lineage>
</organism>
<dbReference type="InterPro" id="IPR002562">
    <property type="entry name" value="3'-5'_exonuclease_dom"/>
</dbReference>
<sequence length="367" mass="39868">MYGRAGPYLCYTDDCCHEDIMLMEVFETLREGRVFVAQEANLPKLDLRSYHHPACYLTSSQQVDFALAELQLRINDGGLLRFVGLDVEWCAGKPMDYGVDTLQLATADGNTAVLIPRSLLNPPPRALVNFLRDAKVAKVGRNIGPDVKRLLLGHGLDVSNVIDVATRAKELKLIKRASIGLDTLARLFLKRALAGKGSMQVSRWDAPSLSDDHGLKYALLDPVASAAIYARSVQCEDAELMPAATSLLPSVAVRIYNRGCSRLAAIGVIADDGHMVDGFTPAGSMKSYDGSTATLLAIHEEAPEPEAQPPAEDNEGKTLSSQIRLRVWTTLIRLMPTPAPRSRTTTALSRAILDPAQERTGGDCESN</sequence>
<evidence type="ECO:0000256" key="1">
    <source>
        <dbReference type="ARBA" id="ARBA00022722"/>
    </source>
</evidence>
<accession>A0AAD7UG25</accession>
<reference evidence="5" key="1">
    <citation type="submission" date="2023-01" db="EMBL/GenBank/DDBJ databases">
        <title>Metagenome sequencing of chrysophaentin producing Chrysophaeum taylorii.</title>
        <authorList>
            <person name="Davison J."/>
            <person name="Bewley C."/>
        </authorList>
    </citation>
    <scope>NUCLEOTIDE SEQUENCE</scope>
    <source>
        <strain evidence="5">NIES-1699</strain>
    </source>
</reference>
<evidence type="ECO:0000313" key="6">
    <source>
        <dbReference type="Proteomes" id="UP001230188"/>
    </source>
</evidence>
<dbReference type="Pfam" id="PF01612">
    <property type="entry name" value="DNA_pol_A_exo1"/>
    <property type="match status" value="1"/>
</dbReference>
<dbReference type="Proteomes" id="UP001230188">
    <property type="component" value="Unassembled WGS sequence"/>
</dbReference>
<protein>
    <recommendedName>
        <fullName evidence="4">3'-5' exonuclease domain-containing protein</fullName>
    </recommendedName>
</protein>
<dbReference type="GO" id="GO:0006139">
    <property type="term" value="P:nucleobase-containing compound metabolic process"/>
    <property type="evidence" value="ECO:0007669"/>
    <property type="project" value="InterPro"/>
</dbReference>
<feature type="region of interest" description="Disordered" evidence="3">
    <location>
        <begin position="338"/>
        <end position="367"/>
    </location>
</feature>
<evidence type="ECO:0000256" key="3">
    <source>
        <dbReference type="SAM" id="MobiDB-lite"/>
    </source>
</evidence>
<evidence type="ECO:0000313" key="5">
    <source>
        <dbReference type="EMBL" id="KAJ8604652.1"/>
    </source>
</evidence>
<feature type="compositionally biased region" description="Basic and acidic residues" evidence="3">
    <location>
        <begin position="356"/>
        <end position="367"/>
    </location>
</feature>
<keyword evidence="1" id="KW-0540">Nuclease</keyword>
<dbReference type="GO" id="GO:0005737">
    <property type="term" value="C:cytoplasm"/>
    <property type="evidence" value="ECO:0007669"/>
    <property type="project" value="TreeGrafter"/>
</dbReference>
<dbReference type="PANTHER" id="PTHR13620:SF104">
    <property type="entry name" value="EXONUCLEASE 3'-5' DOMAIN-CONTAINING PROTEIN 2"/>
    <property type="match status" value="1"/>
</dbReference>
<dbReference type="GO" id="GO:0008408">
    <property type="term" value="F:3'-5' exonuclease activity"/>
    <property type="evidence" value="ECO:0007669"/>
    <property type="project" value="InterPro"/>
</dbReference>
<dbReference type="AlphaFoldDB" id="A0AAD7UG25"/>
<dbReference type="SUPFAM" id="SSF53098">
    <property type="entry name" value="Ribonuclease H-like"/>
    <property type="match status" value="1"/>
</dbReference>
<comment type="caution">
    <text evidence="5">The sequence shown here is derived from an EMBL/GenBank/DDBJ whole genome shotgun (WGS) entry which is preliminary data.</text>
</comment>
<evidence type="ECO:0000259" key="4">
    <source>
        <dbReference type="Pfam" id="PF01612"/>
    </source>
</evidence>
<dbReference type="InterPro" id="IPR051132">
    <property type="entry name" value="3-5_Exonuclease_domain"/>
</dbReference>
<keyword evidence="6" id="KW-1185">Reference proteome</keyword>
<gene>
    <name evidence="5" type="ORF">CTAYLR_006526</name>
</gene>